<reference evidence="3" key="1">
    <citation type="journal article" date="2019" name="Int. J. Syst. Evol. Microbiol.">
        <title>The Global Catalogue of Microorganisms (GCM) 10K type strain sequencing project: providing services to taxonomists for standard genome sequencing and annotation.</title>
        <authorList>
            <consortium name="The Broad Institute Genomics Platform"/>
            <consortium name="The Broad Institute Genome Sequencing Center for Infectious Disease"/>
            <person name="Wu L."/>
            <person name="Ma J."/>
        </authorList>
    </citation>
    <scope>NUCLEOTIDE SEQUENCE [LARGE SCALE GENOMIC DNA]</scope>
    <source>
        <strain evidence="3">JCM 31486</strain>
    </source>
</reference>
<feature type="non-terminal residue" evidence="2">
    <location>
        <position position="188"/>
    </location>
</feature>
<dbReference type="GO" id="GO:0016491">
    <property type="term" value="F:oxidoreductase activity"/>
    <property type="evidence" value="ECO:0007669"/>
    <property type="project" value="UniProtKB-KW"/>
</dbReference>
<keyword evidence="3" id="KW-1185">Reference proteome</keyword>
<evidence type="ECO:0000259" key="1">
    <source>
        <dbReference type="Pfam" id="PF01494"/>
    </source>
</evidence>
<feature type="domain" description="FAD-binding" evidence="1">
    <location>
        <begin position="2"/>
        <end position="173"/>
    </location>
</feature>
<name>A0ABW3MIL5_9PSEU</name>
<proteinExistence type="predicted"/>
<keyword evidence="2" id="KW-0560">Oxidoreductase</keyword>
<evidence type="ECO:0000313" key="2">
    <source>
        <dbReference type="EMBL" id="MFD1050463.1"/>
    </source>
</evidence>
<dbReference type="Proteomes" id="UP001597045">
    <property type="component" value="Unassembled WGS sequence"/>
</dbReference>
<accession>A0ABW3MIL5</accession>
<evidence type="ECO:0000313" key="3">
    <source>
        <dbReference type="Proteomes" id="UP001597045"/>
    </source>
</evidence>
<dbReference type="InterPro" id="IPR036188">
    <property type="entry name" value="FAD/NAD-bd_sf"/>
</dbReference>
<protein>
    <submittedName>
        <fullName evidence="2">NAD(P)/FAD-dependent oxidoreductase</fullName>
        <ecNumber evidence="2">1.-.-.-</ecNumber>
    </submittedName>
</protein>
<dbReference type="EC" id="1.-.-.-" evidence="2"/>
<dbReference type="Pfam" id="PF01494">
    <property type="entry name" value="FAD_binding_3"/>
    <property type="match status" value="1"/>
</dbReference>
<dbReference type="InterPro" id="IPR002938">
    <property type="entry name" value="FAD-bd"/>
</dbReference>
<sequence>MVVGVLTDENGVTGVRYRTRDGATHEERCRLVVGADGMRSTVATLVDAPVVVDDPTLTCVYYAYWRGLRTGFELHETQDSFVGLIPTNDGLTVVAAYFPQRDFETVRRDARRSYMDQVRGTVRGLRDASDNRFDRLHGMGAQRNFFRKAYGPGWVLVGDAGHHKDSITARGITDGFRQAELLTERVTP</sequence>
<dbReference type="Gene3D" id="3.50.50.60">
    <property type="entry name" value="FAD/NAD(P)-binding domain"/>
    <property type="match status" value="1"/>
</dbReference>
<dbReference type="SUPFAM" id="SSF51905">
    <property type="entry name" value="FAD/NAD(P)-binding domain"/>
    <property type="match status" value="1"/>
</dbReference>
<dbReference type="EMBL" id="JBHTIS010002855">
    <property type="protein sequence ID" value="MFD1050463.1"/>
    <property type="molecule type" value="Genomic_DNA"/>
</dbReference>
<organism evidence="2 3">
    <name type="scientific">Kibdelosporangium lantanae</name>
    <dbReference type="NCBI Taxonomy" id="1497396"/>
    <lineage>
        <taxon>Bacteria</taxon>
        <taxon>Bacillati</taxon>
        <taxon>Actinomycetota</taxon>
        <taxon>Actinomycetes</taxon>
        <taxon>Pseudonocardiales</taxon>
        <taxon>Pseudonocardiaceae</taxon>
        <taxon>Kibdelosporangium</taxon>
    </lineage>
</organism>
<comment type="caution">
    <text evidence="2">The sequence shown here is derived from an EMBL/GenBank/DDBJ whole genome shotgun (WGS) entry which is preliminary data.</text>
</comment>
<gene>
    <name evidence="2" type="ORF">ACFQ1S_35530</name>
</gene>